<proteinExistence type="inferred from homology"/>
<name>A0AA35R222_GEOBA</name>
<dbReference type="InterPro" id="IPR001611">
    <property type="entry name" value="Leu-rich_rpt"/>
</dbReference>
<keyword evidence="6" id="KW-0677">Repeat</keyword>
<evidence type="ECO:0000256" key="4">
    <source>
        <dbReference type="ARBA" id="ARBA00022602"/>
    </source>
</evidence>
<evidence type="ECO:0000256" key="1">
    <source>
        <dbReference type="ARBA" id="ARBA00006734"/>
    </source>
</evidence>
<sequence>HKNARTSKGAQLGREGRSRAEGESGESSRLQRANDPDFYQACVGREGRGSSEADSRGAHPEPRHFYSVELQERDPHLPPLFPVSHTHLTSEEEALKACSVEQSLTQQCLRVNPKSYCIWLHRQWVLDHSPRPDWTHEIGLCDLFLKYDERNFHCWDYRRFVTSKAAVPPSEEFSFTYDKIAANFSNYSAWHYRSKLLPLLHPSPDHSEGVAETALLQEHELAQNAFFTDPSDQSAWLYHRWLLGKTERPTAVVCLLIRSLPQPEAFVTFNQPIKGAETVGMVVAESPVLLTEKSDWPKSLWRFPLSDDVIPSNEGAFTVTVVFGESREVVSLCRCEGEEEEGRCWVGGRGPVFGSTHTAATSSVLAAELDSCKELLEMEPDNKWCILTTLLLLQALDWLANSTQIGDMFRRLCEVDHYRQGYYQDMLSRFTIECLVMGVFQDGLSPVSLSSLDLSGKGLSRLYHTDYMLTIRTLNISNNQLCSLNHIENLVSLETLVADNNQLQGLPPGTEKLQMLKVLSIRNNQVADPRQLHCVKVVKVLRLQGNPLCDSQGWEGLVTKELTFLEQLNDLTISPELQLQGPENILLK</sequence>
<comment type="catalytic activity">
    <reaction evidence="8 9">
        <text>geranylgeranyl diphosphate + L-cysteinyl-[protein] = S-geranylgeranyl-L-cysteinyl-[protein] + diphosphate</text>
        <dbReference type="Rhea" id="RHEA:21240"/>
        <dbReference type="Rhea" id="RHEA-COMP:10131"/>
        <dbReference type="Rhea" id="RHEA-COMP:11537"/>
        <dbReference type="ChEBI" id="CHEBI:29950"/>
        <dbReference type="ChEBI" id="CHEBI:33019"/>
        <dbReference type="ChEBI" id="CHEBI:57533"/>
        <dbReference type="ChEBI" id="CHEBI:86021"/>
        <dbReference type="EC" id="2.5.1.60"/>
    </reaction>
</comment>
<keyword evidence="4 9" id="KW-0637">Prenyltransferase</keyword>
<dbReference type="EMBL" id="CASHTH010000366">
    <property type="protein sequence ID" value="CAI7999215.1"/>
    <property type="molecule type" value="Genomic_DNA"/>
</dbReference>
<dbReference type="SUPFAM" id="SSF48439">
    <property type="entry name" value="Protein prenylyltransferase"/>
    <property type="match status" value="1"/>
</dbReference>
<dbReference type="InterPro" id="IPR002088">
    <property type="entry name" value="Prenyl_trans_a"/>
</dbReference>
<comment type="similarity">
    <text evidence="1 9">Belongs to the protein prenyltransferase subunit alpha family.</text>
</comment>
<feature type="region of interest" description="Disordered" evidence="10">
    <location>
        <begin position="1"/>
        <end position="61"/>
    </location>
</feature>
<dbReference type="GO" id="GO:0005968">
    <property type="term" value="C:Rab-protein geranylgeranyltransferase complex"/>
    <property type="evidence" value="ECO:0007669"/>
    <property type="project" value="TreeGrafter"/>
</dbReference>
<dbReference type="Gene3D" id="3.80.10.10">
    <property type="entry name" value="Ribonuclease Inhibitor"/>
    <property type="match status" value="1"/>
</dbReference>
<feature type="non-terminal residue" evidence="11">
    <location>
        <position position="588"/>
    </location>
</feature>
<dbReference type="SUPFAM" id="SSF52075">
    <property type="entry name" value="Outer arm dynein light chain 1"/>
    <property type="match status" value="1"/>
</dbReference>
<dbReference type="PROSITE" id="PS51147">
    <property type="entry name" value="PFTA"/>
    <property type="match status" value="4"/>
</dbReference>
<evidence type="ECO:0000313" key="12">
    <source>
        <dbReference type="Proteomes" id="UP001174909"/>
    </source>
</evidence>
<dbReference type="Gene3D" id="2.60.40.1130">
    <property type="entry name" value="Rab geranylgeranyltransferase alpha-subunit, insert domain"/>
    <property type="match status" value="1"/>
</dbReference>
<dbReference type="Proteomes" id="UP001174909">
    <property type="component" value="Unassembled WGS sequence"/>
</dbReference>
<evidence type="ECO:0000256" key="6">
    <source>
        <dbReference type="ARBA" id="ARBA00022737"/>
    </source>
</evidence>
<evidence type="ECO:0000313" key="11">
    <source>
        <dbReference type="EMBL" id="CAI7999215.1"/>
    </source>
</evidence>
<dbReference type="PANTHER" id="PTHR11129:SF2">
    <property type="entry name" value="GERANYLGERANYL TRANSFERASE TYPE-2 SUBUNIT ALPHA"/>
    <property type="match status" value="1"/>
</dbReference>
<evidence type="ECO:0000256" key="9">
    <source>
        <dbReference type="RuleBase" id="RU367120"/>
    </source>
</evidence>
<dbReference type="PROSITE" id="PS51450">
    <property type="entry name" value="LRR"/>
    <property type="match status" value="1"/>
</dbReference>
<comment type="function">
    <text evidence="9">Catalyzes the transfer of a geranyl-geranyl moiety from geranyl-geranyl pyrophosphate to cysteines occuring in specific C-terminal amino acid sequences.</text>
</comment>
<gene>
    <name evidence="11" type="ORF">GBAR_LOCUS2654</name>
</gene>
<dbReference type="FunFam" id="1.25.40.120:FF:000035">
    <property type="entry name" value="Geranylgeranyl transferase type-2 subunit alpha"/>
    <property type="match status" value="1"/>
</dbReference>
<organism evidence="11 12">
    <name type="scientific">Geodia barretti</name>
    <name type="common">Barrett's horny sponge</name>
    <dbReference type="NCBI Taxonomy" id="519541"/>
    <lineage>
        <taxon>Eukaryota</taxon>
        <taxon>Metazoa</taxon>
        <taxon>Porifera</taxon>
        <taxon>Demospongiae</taxon>
        <taxon>Heteroscleromorpha</taxon>
        <taxon>Tetractinellida</taxon>
        <taxon>Astrophorina</taxon>
        <taxon>Geodiidae</taxon>
        <taxon>Geodia</taxon>
    </lineage>
</organism>
<dbReference type="AlphaFoldDB" id="A0AA35R222"/>
<keyword evidence="5 9" id="KW-0808">Transferase</keyword>
<evidence type="ECO:0000256" key="2">
    <source>
        <dbReference type="ARBA" id="ARBA00012656"/>
    </source>
</evidence>
<dbReference type="PANTHER" id="PTHR11129">
    <property type="entry name" value="PROTEIN FARNESYLTRANSFERASE ALPHA SUBUNIT/RAB GERANYLGERANYL TRANSFERASE ALPHA SUBUNIT"/>
    <property type="match status" value="1"/>
</dbReference>
<dbReference type="GO" id="GO:0097354">
    <property type="term" value="P:prenylation"/>
    <property type="evidence" value="ECO:0007669"/>
    <property type="project" value="UniProtKB-UniRule"/>
</dbReference>
<evidence type="ECO:0000256" key="8">
    <source>
        <dbReference type="ARBA" id="ARBA00047658"/>
    </source>
</evidence>
<protein>
    <recommendedName>
        <fullName evidence="3 9">Geranylgeranyl transferase type-2 subunit alpha</fullName>
        <ecNumber evidence="2 9">2.5.1.60</ecNumber>
    </recommendedName>
    <alternativeName>
        <fullName evidence="7 9">Geranylgeranyl transferase type II subunit alpha</fullName>
    </alternativeName>
</protein>
<feature type="compositionally biased region" description="Basic and acidic residues" evidence="10">
    <location>
        <begin position="45"/>
        <end position="61"/>
    </location>
</feature>
<dbReference type="GO" id="GO:0004663">
    <property type="term" value="F:Rab geranylgeranyltransferase activity"/>
    <property type="evidence" value="ECO:0007669"/>
    <property type="project" value="UniProtKB-UniRule"/>
</dbReference>
<reference evidence="11" key="1">
    <citation type="submission" date="2023-03" db="EMBL/GenBank/DDBJ databases">
        <authorList>
            <person name="Steffen K."/>
            <person name="Cardenas P."/>
        </authorList>
    </citation>
    <scope>NUCLEOTIDE SEQUENCE</scope>
</reference>
<dbReference type="Gene3D" id="1.25.40.120">
    <property type="entry name" value="Protein prenylyltransferase"/>
    <property type="match status" value="1"/>
</dbReference>
<evidence type="ECO:0000256" key="10">
    <source>
        <dbReference type="SAM" id="MobiDB-lite"/>
    </source>
</evidence>
<evidence type="ECO:0000256" key="7">
    <source>
        <dbReference type="ARBA" id="ARBA00031267"/>
    </source>
</evidence>
<dbReference type="EC" id="2.5.1.60" evidence="2 9"/>
<dbReference type="Pfam" id="PF01239">
    <property type="entry name" value="PPTA"/>
    <property type="match status" value="4"/>
</dbReference>
<comment type="caution">
    <text evidence="11">The sequence shown here is derived from an EMBL/GenBank/DDBJ whole genome shotgun (WGS) entry which is preliminary data.</text>
</comment>
<keyword evidence="12" id="KW-1185">Reference proteome</keyword>
<evidence type="ECO:0000256" key="3">
    <source>
        <dbReference type="ARBA" id="ARBA00014772"/>
    </source>
</evidence>
<dbReference type="InterPro" id="IPR032675">
    <property type="entry name" value="LRR_dom_sf"/>
</dbReference>
<evidence type="ECO:0000256" key="5">
    <source>
        <dbReference type="ARBA" id="ARBA00022679"/>
    </source>
</evidence>
<accession>A0AA35R222</accession>